<dbReference type="AlphaFoldDB" id="A0A382NCU7"/>
<dbReference type="PANTHER" id="PTHR31876:SF26">
    <property type="entry name" value="PROTEIN LIKE COV 2"/>
    <property type="match status" value="1"/>
</dbReference>
<protein>
    <recommendedName>
        <fullName evidence="3">DUF502 domain-containing protein</fullName>
    </recommendedName>
</protein>
<feature type="transmembrane region" description="Helical" evidence="1">
    <location>
        <begin position="40"/>
        <end position="62"/>
    </location>
</feature>
<feature type="non-terminal residue" evidence="2">
    <location>
        <position position="244"/>
    </location>
</feature>
<dbReference type="InterPro" id="IPR007462">
    <property type="entry name" value="COV1-like"/>
</dbReference>
<dbReference type="EMBL" id="UINC01099531">
    <property type="protein sequence ID" value="SVC58876.1"/>
    <property type="molecule type" value="Genomic_DNA"/>
</dbReference>
<keyword evidence="1" id="KW-0812">Transmembrane</keyword>
<keyword evidence="1" id="KW-0472">Membrane</keyword>
<dbReference type="PANTHER" id="PTHR31876">
    <property type="entry name" value="COV-LIKE PROTEIN 1"/>
    <property type="match status" value="1"/>
</dbReference>
<dbReference type="Pfam" id="PF04367">
    <property type="entry name" value="DUF502"/>
    <property type="match status" value="1"/>
</dbReference>
<gene>
    <name evidence="2" type="ORF">METZ01_LOCUS311730</name>
</gene>
<organism evidence="2">
    <name type="scientific">marine metagenome</name>
    <dbReference type="NCBI Taxonomy" id="408172"/>
    <lineage>
        <taxon>unclassified sequences</taxon>
        <taxon>metagenomes</taxon>
        <taxon>ecological metagenomes</taxon>
    </lineage>
</organism>
<reference evidence="2" key="1">
    <citation type="submission" date="2018-05" db="EMBL/GenBank/DDBJ databases">
        <authorList>
            <person name="Lanie J.A."/>
            <person name="Ng W.-L."/>
            <person name="Kazmierczak K.M."/>
            <person name="Andrzejewski T.M."/>
            <person name="Davidsen T.M."/>
            <person name="Wayne K.J."/>
            <person name="Tettelin H."/>
            <person name="Glass J.I."/>
            <person name="Rusch D."/>
            <person name="Podicherti R."/>
            <person name="Tsui H.-C.T."/>
            <person name="Winkler M.E."/>
        </authorList>
    </citation>
    <scope>NUCLEOTIDE SEQUENCE</scope>
</reference>
<proteinExistence type="predicted"/>
<feature type="transmembrane region" description="Helical" evidence="1">
    <location>
        <begin position="82"/>
        <end position="110"/>
    </location>
</feature>
<name>A0A382NCU7_9ZZZZ</name>
<keyword evidence="1" id="KW-1133">Transmembrane helix</keyword>
<evidence type="ECO:0000313" key="2">
    <source>
        <dbReference type="EMBL" id="SVC58876.1"/>
    </source>
</evidence>
<evidence type="ECO:0008006" key="3">
    <source>
        <dbReference type="Google" id="ProtNLM"/>
    </source>
</evidence>
<evidence type="ECO:0000256" key="1">
    <source>
        <dbReference type="SAM" id="Phobius"/>
    </source>
</evidence>
<sequence>MPETPSDRDQPTEPLVSKEGAPVLIAPAKRPGFFTRLRNYFLTGIIVTAPIALTIYLTWQFIDWVDSQAIPLLPAKYNPENYLPFSLPGLGLLISVVILTFVGFLTANIFGRTLLRTGERLVNRMPVVRSIYGAFKQILETVLSQSSNSFRQAVLVEYPRRGIWTVAFVTGETEGEVAQRLDDEMINIYVPTTPNPTSGFLLMVPRRDLIFLDMPVEDAAKYVISIGVIAPEMGSEISMLPGFR</sequence>
<accession>A0A382NCU7</accession>